<proteinExistence type="predicted"/>
<dbReference type="RefSeq" id="XP_031782900.1">
    <property type="nucleotide sequence ID" value="XM_031927040.2"/>
</dbReference>
<keyword evidence="3" id="KW-1185">Reference proteome</keyword>
<protein>
    <submittedName>
        <fullName evidence="2">Uncharacterized protein</fullName>
    </submittedName>
</protein>
<dbReference type="RefSeq" id="XP_031782901.1">
    <property type="nucleotide sequence ID" value="XM_031927041.2"/>
</dbReference>
<dbReference type="KEGG" id="nvi:100679969"/>
<dbReference type="RefSeq" id="XP_031782902.1">
    <property type="nucleotide sequence ID" value="XM_031927042.2"/>
</dbReference>
<evidence type="ECO:0000256" key="1">
    <source>
        <dbReference type="SAM" id="Phobius"/>
    </source>
</evidence>
<keyword evidence="1" id="KW-1133">Transmembrane helix</keyword>
<feature type="transmembrane region" description="Helical" evidence="1">
    <location>
        <begin position="20"/>
        <end position="41"/>
    </location>
</feature>
<dbReference type="AlphaFoldDB" id="A0A7M7QBD4"/>
<dbReference type="Proteomes" id="UP000002358">
    <property type="component" value="Unassembled WGS sequence"/>
</dbReference>
<dbReference type="SUPFAM" id="SSF53098">
    <property type="entry name" value="Ribonuclease H-like"/>
    <property type="match status" value="1"/>
</dbReference>
<feature type="transmembrane region" description="Helical" evidence="1">
    <location>
        <begin position="89"/>
        <end position="113"/>
    </location>
</feature>
<dbReference type="GeneID" id="100679969"/>
<evidence type="ECO:0000313" key="2">
    <source>
        <dbReference type="EnsemblMetazoa" id="XP_031782900"/>
    </source>
</evidence>
<dbReference type="EnsemblMetazoa" id="XM_031927041">
    <property type="protein sequence ID" value="XP_031782901"/>
    <property type="gene ID" value="LOC100679969"/>
</dbReference>
<reference evidence="2" key="1">
    <citation type="submission" date="2021-01" db="UniProtKB">
        <authorList>
            <consortium name="EnsemblMetazoa"/>
        </authorList>
    </citation>
    <scope>IDENTIFICATION</scope>
</reference>
<dbReference type="EnsemblMetazoa" id="XM_031927042">
    <property type="protein sequence ID" value="XP_031782902"/>
    <property type="gene ID" value="LOC100679969"/>
</dbReference>
<evidence type="ECO:0000313" key="3">
    <source>
        <dbReference type="Proteomes" id="UP000002358"/>
    </source>
</evidence>
<name>A0A7M7QBD4_NASVI</name>
<dbReference type="EnsemblMetazoa" id="XM_031927040">
    <property type="protein sequence ID" value="XP_031782900"/>
    <property type="gene ID" value="LOC100679969"/>
</dbReference>
<dbReference type="InterPro" id="IPR012337">
    <property type="entry name" value="RNaseH-like_sf"/>
</dbReference>
<dbReference type="InParanoid" id="A0A7M7QBD4"/>
<keyword evidence="1" id="KW-0812">Transmembrane</keyword>
<dbReference type="OrthoDB" id="8197395at2759"/>
<sequence length="283" mass="32137">MKIGLLKNFLHCFQLRQGTILIAILQLVLSGFITIFIILGLTHESGIQDMIARDTEDVLEREALEEITSKHINSHRMELAHHNATEKVYLIYCGLVIIIVHFISTLLLLYGALMAHRVVKALRTESITNSLKAYNIKKPVLDNATRWNSAYLMLLSLIAAKPFCTDFGTTNKALFLTEKQREKISECVAALEPVKIATVIFQNEQLLPGDFYGAWLRCCLTVDNLNSPFAKDLHKAMKTRETQLFDNDALLSALYLDPRYMPIVCICIEKSTKRTELYCTQVN</sequence>
<keyword evidence="1" id="KW-0472">Membrane</keyword>
<accession>A0A7M7QBD4</accession>
<organism evidence="2 3">
    <name type="scientific">Nasonia vitripennis</name>
    <name type="common">Parasitic wasp</name>
    <dbReference type="NCBI Taxonomy" id="7425"/>
    <lineage>
        <taxon>Eukaryota</taxon>
        <taxon>Metazoa</taxon>
        <taxon>Ecdysozoa</taxon>
        <taxon>Arthropoda</taxon>
        <taxon>Hexapoda</taxon>
        <taxon>Insecta</taxon>
        <taxon>Pterygota</taxon>
        <taxon>Neoptera</taxon>
        <taxon>Endopterygota</taxon>
        <taxon>Hymenoptera</taxon>
        <taxon>Apocrita</taxon>
        <taxon>Proctotrupomorpha</taxon>
        <taxon>Chalcidoidea</taxon>
        <taxon>Pteromalidae</taxon>
        <taxon>Pteromalinae</taxon>
        <taxon>Nasonia</taxon>
    </lineage>
</organism>